<dbReference type="GO" id="GO:0016491">
    <property type="term" value="F:oxidoreductase activity"/>
    <property type="evidence" value="ECO:0007669"/>
    <property type="project" value="UniProtKB-KW"/>
</dbReference>
<evidence type="ECO:0000313" key="4">
    <source>
        <dbReference type="Proteomes" id="UP000310597"/>
    </source>
</evidence>
<gene>
    <name evidence="3" type="ORF">FBT96_07150</name>
</gene>
<evidence type="ECO:0000259" key="2">
    <source>
        <dbReference type="Pfam" id="PF01266"/>
    </source>
</evidence>
<dbReference type="PANTHER" id="PTHR13847:SF281">
    <property type="entry name" value="FAD DEPENDENT OXIDOREDUCTASE DOMAIN-CONTAINING PROTEIN"/>
    <property type="match status" value="1"/>
</dbReference>
<dbReference type="SUPFAM" id="SSF51971">
    <property type="entry name" value="Nucleotide-binding domain"/>
    <property type="match status" value="1"/>
</dbReference>
<accession>A0A4U1JUG2</accession>
<comment type="caution">
    <text evidence="3">The sequence shown here is derived from an EMBL/GenBank/DDBJ whole genome shotgun (WGS) entry which is preliminary data.</text>
</comment>
<dbReference type="Gene3D" id="3.30.9.10">
    <property type="entry name" value="D-Amino Acid Oxidase, subunit A, domain 2"/>
    <property type="match status" value="1"/>
</dbReference>
<protein>
    <submittedName>
        <fullName evidence="3">FAD-binding oxidoreductase</fullName>
    </submittedName>
</protein>
<evidence type="ECO:0000313" key="3">
    <source>
        <dbReference type="EMBL" id="TKD21927.1"/>
    </source>
</evidence>
<dbReference type="Gene3D" id="3.50.50.60">
    <property type="entry name" value="FAD/NAD(P)-binding domain"/>
    <property type="match status" value="1"/>
</dbReference>
<feature type="domain" description="FAD dependent oxidoreductase" evidence="2">
    <location>
        <begin position="38"/>
        <end position="389"/>
    </location>
</feature>
<reference evidence="3 4" key="1">
    <citation type="submission" date="2019-04" db="EMBL/GenBank/DDBJ databases">
        <title>Draft Whole-Genome sequence of the purple photosynthetic bacterium Rhodobacter capsulatus SP108 with an indigenous class A beta-lactamase.</title>
        <authorList>
            <person name="Robertson S."/>
            <person name="Meyer T.E."/>
            <person name="Kyndt J.A."/>
        </authorList>
    </citation>
    <scope>NUCLEOTIDE SEQUENCE [LARGE SCALE GENOMIC DNA]</scope>
    <source>
        <strain evidence="3 4">SP108</strain>
    </source>
</reference>
<dbReference type="AlphaFoldDB" id="A0A4U1JUG2"/>
<organism evidence="3 4">
    <name type="scientific">Rhodobacter capsulatus</name>
    <name type="common">Rhodopseudomonas capsulata</name>
    <dbReference type="NCBI Taxonomy" id="1061"/>
    <lineage>
        <taxon>Bacteria</taxon>
        <taxon>Pseudomonadati</taxon>
        <taxon>Pseudomonadota</taxon>
        <taxon>Alphaproteobacteria</taxon>
        <taxon>Rhodobacterales</taxon>
        <taxon>Rhodobacter group</taxon>
        <taxon>Rhodobacter</taxon>
    </lineage>
</organism>
<dbReference type="PANTHER" id="PTHR13847">
    <property type="entry name" value="SARCOSINE DEHYDROGENASE-RELATED"/>
    <property type="match status" value="1"/>
</dbReference>
<dbReference type="InterPro" id="IPR036188">
    <property type="entry name" value="FAD/NAD-bd_sf"/>
</dbReference>
<evidence type="ECO:0000256" key="1">
    <source>
        <dbReference type="ARBA" id="ARBA00023002"/>
    </source>
</evidence>
<sequence>MDILTINDRPGVHPGSWYAATATPPAAFARAHGAMSADVCIVGGGYAGLSAALHLARQGFSVVLLEASRLGSGASGRNGGQVGMGQRLDQETLEQMLGVPRAQLLWNWAAEAVALVRALIAAGDIDCGWTDGVIHAMHRARFEAETRQHVEHMHRHYGYEQIRFLDRDEIRAEIGSRDYHCGSLDMGSGHLHPLRYVFGLARLAQEAGAQLHECSRAIRIETGARPRVHTDHATIEADHLILALNGYHNNILPGLGAHVMPINNFIAVTEPLSPERANQLIPNRYAVADSRFVINYFRLSQDNRMIFGGGESYGYRFPADLRAKVLRPMLQVFPQLRGTRIDHAWGGTLGITMSRLPFFERFGPATLSVGGFSGQGVALATLAGKMAAEAVAGQAGRFDVLSALPTPAFPGGPRLRTPLLVAAMTWYSLRDKL</sequence>
<dbReference type="GO" id="GO:0005737">
    <property type="term" value="C:cytoplasm"/>
    <property type="evidence" value="ECO:0007669"/>
    <property type="project" value="TreeGrafter"/>
</dbReference>
<dbReference type="Proteomes" id="UP000310597">
    <property type="component" value="Unassembled WGS sequence"/>
</dbReference>
<keyword evidence="1" id="KW-0560">Oxidoreductase</keyword>
<dbReference type="OrthoDB" id="9806601at2"/>
<dbReference type="InterPro" id="IPR006076">
    <property type="entry name" value="FAD-dep_OxRdtase"/>
</dbReference>
<proteinExistence type="predicted"/>
<dbReference type="RefSeq" id="WP_136905625.1">
    <property type="nucleotide sequence ID" value="NZ_SWJZ01000022.1"/>
</dbReference>
<name>A0A4U1JUG2_RHOCA</name>
<dbReference type="EMBL" id="SWJZ01000022">
    <property type="protein sequence ID" value="TKD21927.1"/>
    <property type="molecule type" value="Genomic_DNA"/>
</dbReference>
<dbReference type="Pfam" id="PF01266">
    <property type="entry name" value="DAO"/>
    <property type="match status" value="1"/>
</dbReference>